<evidence type="ECO:0000256" key="4">
    <source>
        <dbReference type="ARBA" id="ARBA00022989"/>
    </source>
</evidence>
<keyword evidence="5 6" id="KW-0472">Membrane</keyword>
<name>A0A8J7KIN2_9ACTN</name>
<evidence type="ECO:0000313" key="8">
    <source>
        <dbReference type="EMBL" id="MBG6134346.1"/>
    </source>
</evidence>
<feature type="transmembrane region" description="Helical" evidence="6">
    <location>
        <begin position="355"/>
        <end position="377"/>
    </location>
</feature>
<dbReference type="InterPro" id="IPR020846">
    <property type="entry name" value="MFS_dom"/>
</dbReference>
<keyword evidence="2" id="KW-1003">Cell membrane</keyword>
<feature type="transmembrane region" description="Helical" evidence="6">
    <location>
        <begin position="128"/>
        <end position="147"/>
    </location>
</feature>
<evidence type="ECO:0000256" key="5">
    <source>
        <dbReference type="ARBA" id="ARBA00023136"/>
    </source>
</evidence>
<dbReference type="EMBL" id="JADOUF010000001">
    <property type="protein sequence ID" value="MBG6134346.1"/>
    <property type="molecule type" value="Genomic_DNA"/>
</dbReference>
<protein>
    <submittedName>
        <fullName evidence="8">Putative MFS family arabinose efflux permease</fullName>
    </submittedName>
</protein>
<dbReference type="InterPro" id="IPR036259">
    <property type="entry name" value="MFS_trans_sf"/>
</dbReference>
<dbReference type="PANTHER" id="PTHR43124">
    <property type="entry name" value="PURINE EFFLUX PUMP PBUE"/>
    <property type="match status" value="1"/>
</dbReference>
<gene>
    <name evidence="8" type="ORF">IW245_000540</name>
</gene>
<dbReference type="GO" id="GO:0005886">
    <property type="term" value="C:plasma membrane"/>
    <property type="evidence" value="ECO:0007669"/>
    <property type="project" value="UniProtKB-SubCell"/>
</dbReference>
<feature type="transmembrane region" description="Helical" evidence="6">
    <location>
        <begin position="43"/>
        <end position="63"/>
    </location>
</feature>
<accession>A0A8J7KIN2</accession>
<dbReference type="InterPro" id="IPR050189">
    <property type="entry name" value="MFS_Efflux_Transporters"/>
</dbReference>
<dbReference type="AlphaFoldDB" id="A0A8J7KIN2"/>
<feature type="transmembrane region" description="Helical" evidence="6">
    <location>
        <begin position="321"/>
        <end position="343"/>
    </location>
</feature>
<feature type="transmembrane region" description="Helical" evidence="6">
    <location>
        <begin position="70"/>
        <end position="88"/>
    </location>
</feature>
<proteinExistence type="predicted"/>
<dbReference type="RefSeq" id="WP_197001596.1">
    <property type="nucleotide sequence ID" value="NZ_BONS01000033.1"/>
</dbReference>
<evidence type="ECO:0000259" key="7">
    <source>
        <dbReference type="PROSITE" id="PS50850"/>
    </source>
</evidence>
<sequence length="394" mass="40312">MWFRILILALGTFAIGTDGFVVAGVLGDISTETHVSVSVAGQLVTMFAWVYAVASPVVAALTGRFPRKTMLIFALVVFTVGNVLAAVAPSYEVLALGRVLAAIGAAAYTPAASVTAIMLAPEAARGRALSVVIGGITVATVLGVPLGTYLGSRTSFHGVFWLVTALGVAALLLIAALLPKVPSPPAVDLKTRLGMLKLPGVRPTLLVNVLAFIGGFTVYTYLQPLLTEITHINGQTLSLMLMTFGVGGAVGNVLGGWLTDRWGAYRTALASLATFFLFLALLPVVATTVAGAAVVIFFWGVTGWLMVAPQQHRLVSLAPKAAPLLLSLNASAMYVGIGSAALVGGTVVKLAGVRYVGIAGAVAGALALVLFLITAAARAKATPATPEAQPAGRG</sequence>
<comment type="subcellular location">
    <subcellularLocation>
        <location evidence="1">Cell membrane</location>
        <topology evidence="1">Multi-pass membrane protein</topology>
    </subcellularLocation>
</comment>
<dbReference type="PANTHER" id="PTHR43124:SF10">
    <property type="entry name" value="PURINE EFFLUX PUMP PBUE"/>
    <property type="match status" value="1"/>
</dbReference>
<keyword evidence="3 6" id="KW-0812">Transmembrane</keyword>
<dbReference type="PROSITE" id="PS50850">
    <property type="entry name" value="MFS"/>
    <property type="match status" value="1"/>
</dbReference>
<evidence type="ECO:0000256" key="2">
    <source>
        <dbReference type="ARBA" id="ARBA00022475"/>
    </source>
</evidence>
<evidence type="ECO:0000256" key="1">
    <source>
        <dbReference type="ARBA" id="ARBA00004651"/>
    </source>
</evidence>
<keyword evidence="4 6" id="KW-1133">Transmembrane helix</keyword>
<dbReference type="GO" id="GO:0022857">
    <property type="term" value="F:transmembrane transporter activity"/>
    <property type="evidence" value="ECO:0007669"/>
    <property type="project" value="InterPro"/>
</dbReference>
<evidence type="ECO:0000256" key="6">
    <source>
        <dbReference type="SAM" id="Phobius"/>
    </source>
</evidence>
<dbReference type="CDD" id="cd17324">
    <property type="entry name" value="MFS_NepI_like"/>
    <property type="match status" value="1"/>
</dbReference>
<dbReference type="Gene3D" id="1.20.1250.20">
    <property type="entry name" value="MFS general substrate transporter like domains"/>
    <property type="match status" value="1"/>
</dbReference>
<feature type="transmembrane region" description="Helical" evidence="6">
    <location>
        <begin position="200"/>
        <end position="222"/>
    </location>
</feature>
<feature type="transmembrane region" description="Helical" evidence="6">
    <location>
        <begin position="270"/>
        <end position="301"/>
    </location>
</feature>
<feature type="transmembrane region" description="Helical" evidence="6">
    <location>
        <begin position="100"/>
        <end position="121"/>
    </location>
</feature>
<evidence type="ECO:0000256" key="3">
    <source>
        <dbReference type="ARBA" id="ARBA00022692"/>
    </source>
</evidence>
<evidence type="ECO:0000313" key="9">
    <source>
        <dbReference type="Proteomes" id="UP000622552"/>
    </source>
</evidence>
<comment type="caution">
    <text evidence="8">The sequence shown here is derived from an EMBL/GenBank/DDBJ whole genome shotgun (WGS) entry which is preliminary data.</text>
</comment>
<dbReference type="SUPFAM" id="SSF103473">
    <property type="entry name" value="MFS general substrate transporter"/>
    <property type="match status" value="1"/>
</dbReference>
<feature type="transmembrane region" description="Helical" evidence="6">
    <location>
        <begin position="237"/>
        <end position="258"/>
    </location>
</feature>
<feature type="transmembrane region" description="Helical" evidence="6">
    <location>
        <begin position="159"/>
        <end position="179"/>
    </location>
</feature>
<dbReference type="Proteomes" id="UP000622552">
    <property type="component" value="Unassembled WGS sequence"/>
</dbReference>
<organism evidence="8 9">
    <name type="scientific">Longispora fulva</name>
    <dbReference type="NCBI Taxonomy" id="619741"/>
    <lineage>
        <taxon>Bacteria</taxon>
        <taxon>Bacillati</taxon>
        <taxon>Actinomycetota</taxon>
        <taxon>Actinomycetes</taxon>
        <taxon>Micromonosporales</taxon>
        <taxon>Micromonosporaceae</taxon>
        <taxon>Longispora</taxon>
    </lineage>
</organism>
<keyword evidence="9" id="KW-1185">Reference proteome</keyword>
<dbReference type="Pfam" id="PF07690">
    <property type="entry name" value="MFS_1"/>
    <property type="match status" value="2"/>
</dbReference>
<reference evidence="8" key="1">
    <citation type="submission" date="2020-11" db="EMBL/GenBank/DDBJ databases">
        <title>Sequencing the genomes of 1000 actinobacteria strains.</title>
        <authorList>
            <person name="Klenk H.-P."/>
        </authorList>
    </citation>
    <scope>NUCLEOTIDE SEQUENCE</scope>
    <source>
        <strain evidence="8">DSM 45356</strain>
    </source>
</reference>
<dbReference type="InterPro" id="IPR011701">
    <property type="entry name" value="MFS"/>
</dbReference>
<feature type="domain" description="Major facilitator superfamily (MFS) profile" evidence="7">
    <location>
        <begin position="4"/>
        <end position="378"/>
    </location>
</feature>